<dbReference type="GO" id="GO:0015562">
    <property type="term" value="F:efflux transmembrane transporter activity"/>
    <property type="evidence" value="ECO:0007669"/>
    <property type="project" value="InterPro"/>
</dbReference>
<reference evidence="1" key="1">
    <citation type="submission" date="2013-08" db="EMBL/GenBank/DDBJ databases">
        <authorList>
            <person name="Mendez C."/>
            <person name="Richter M."/>
            <person name="Ferrer M."/>
            <person name="Sanchez J."/>
        </authorList>
    </citation>
    <scope>NUCLEOTIDE SEQUENCE</scope>
</reference>
<dbReference type="Gene3D" id="1.20.1600.10">
    <property type="entry name" value="Outer membrane efflux proteins (OEP)"/>
    <property type="match status" value="1"/>
</dbReference>
<dbReference type="Pfam" id="PF02321">
    <property type="entry name" value="OEP"/>
    <property type="match status" value="1"/>
</dbReference>
<dbReference type="SUPFAM" id="SSF56954">
    <property type="entry name" value="Outer membrane efflux proteins (OEP)"/>
    <property type="match status" value="1"/>
</dbReference>
<reference evidence="1" key="2">
    <citation type="journal article" date="2014" name="ISME J.">
        <title>Microbial stratification in low pH oxic and suboxic macroscopic growths along an acid mine drainage.</title>
        <authorList>
            <person name="Mendez-Garcia C."/>
            <person name="Mesa V."/>
            <person name="Sprenger R.R."/>
            <person name="Richter M."/>
            <person name="Diez M.S."/>
            <person name="Solano J."/>
            <person name="Bargiela R."/>
            <person name="Golyshina O.V."/>
            <person name="Manteca A."/>
            <person name="Ramos J.L."/>
            <person name="Gallego J.R."/>
            <person name="Llorente I."/>
            <person name="Martins Dos Santos V.A."/>
            <person name="Jensen O.N."/>
            <person name="Pelaez A.I."/>
            <person name="Sanchez J."/>
            <person name="Ferrer M."/>
        </authorList>
    </citation>
    <scope>NUCLEOTIDE SEQUENCE</scope>
</reference>
<dbReference type="AlphaFoldDB" id="T0ZKI0"/>
<evidence type="ECO:0000313" key="1">
    <source>
        <dbReference type="EMBL" id="EQD44952.1"/>
    </source>
</evidence>
<proteinExistence type="predicted"/>
<comment type="caution">
    <text evidence="1">The sequence shown here is derived from an EMBL/GenBank/DDBJ whole genome shotgun (WGS) entry which is preliminary data.</text>
</comment>
<accession>T0ZKI0</accession>
<dbReference type="InterPro" id="IPR003423">
    <property type="entry name" value="OMP_efflux"/>
</dbReference>
<sequence>MKEFSRGTARCLVALLALCVAGCATYRAQPIHPEQSARALAARSLTNPRLRRFLALEAHRRGPPRWNLETLTLVAIYERPDMPLAVGRLAEAKAGQITAAQLPNPTLSLRPAYNTTTMVPSPWKVGPIVSFLIRAFGVRPALIARARARTAAARESIASTAWRLRATVRSALITLWSARRSSRLAHRALAIARGYQAAVAQRYRAGMVSATDLTAALLAREQALLDAAASERRVRRGT</sequence>
<feature type="non-terminal residue" evidence="1">
    <location>
        <position position="238"/>
    </location>
</feature>
<organism evidence="1">
    <name type="scientific">mine drainage metagenome</name>
    <dbReference type="NCBI Taxonomy" id="410659"/>
    <lineage>
        <taxon>unclassified sequences</taxon>
        <taxon>metagenomes</taxon>
        <taxon>ecological metagenomes</taxon>
    </lineage>
</organism>
<protein>
    <submittedName>
        <fullName evidence="1">Outer membrane efflux protein</fullName>
    </submittedName>
</protein>
<dbReference type="EMBL" id="AUZZ01006774">
    <property type="protein sequence ID" value="EQD44952.1"/>
    <property type="molecule type" value="Genomic_DNA"/>
</dbReference>
<gene>
    <name evidence="1" type="ORF">B2A_09385</name>
</gene>
<name>T0ZKI0_9ZZZZ</name>